<dbReference type="RefSeq" id="WP_085451826.1">
    <property type="nucleotide sequence ID" value="NZ_BFTY01000020.1"/>
</dbReference>
<sequence length="136" mass="15096">MSFLKSEPFTYNGSTIQLFELSGLQRIEYLQYLAKEEKTLPKDEGDEGYLPLRVSSNLRSGAMVIALSLWQGDTSKEIDSLHYEVLSGWPPGMIGAGELFVKTLSDMIPVSEPVPADEEKSTDVVTEDEPISAEKH</sequence>
<dbReference type="InterPro" id="IPR010027">
    <property type="entry name" value="Tail_assembly_G"/>
</dbReference>
<dbReference type="NCBIfam" id="TIGR01674">
    <property type="entry name" value="phage_lambda_G"/>
    <property type="match status" value="1"/>
</dbReference>
<dbReference type="Proteomes" id="UP000254088">
    <property type="component" value="Unassembled WGS sequence"/>
</dbReference>
<name>A0A377CD93_ECOLX</name>
<organism evidence="3 4">
    <name type="scientific">Escherichia coli</name>
    <dbReference type="NCBI Taxonomy" id="562"/>
    <lineage>
        <taxon>Bacteria</taxon>
        <taxon>Pseudomonadati</taxon>
        <taxon>Pseudomonadota</taxon>
        <taxon>Gammaproteobacteria</taxon>
        <taxon>Enterobacterales</taxon>
        <taxon>Enterobacteriaceae</taxon>
        <taxon>Escherichia</taxon>
    </lineage>
</organism>
<feature type="region of interest" description="Disordered" evidence="1">
    <location>
        <begin position="112"/>
        <end position="136"/>
    </location>
</feature>
<dbReference type="AlphaFoldDB" id="A0A377CD93"/>
<protein>
    <submittedName>
        <fullName evidence="3">Minor tail protein G</fullName>
    </submittedName>
</protein>
<evidence type="ECO:0000313" key="4">
    <source>
        <dbReference type="Proteomes" id="UP000254088"/>
    </source>
</evidence>
<evidence type="ECO:0000256" key="1">
    <source>
        <dbReference type="SAM" id="MobiDB-lite"/>
    </source>
</evidence>
<feature type="compositionally biased region" description="Acidic residues" evidence="1">
    <location>
        <begin position="125"/>
        <end position="136"/>
    </location>
</feature>
<dbReference type="Pfam" id="PF06894">
    <property type="entry name" value="Phage_TAC_2"/>
    <property type="match status" value="1"/>
</dbReference>
<evidence type="ECO:0000313" key="3">
    <source>
        <dbReference type="EMBL" id="STL90146.1"/>
    </source>
</evidence>
<feature type="domain" description="Tail assembly protein G" evidence="2">
    <location>
        <begin position="3"/>
        <end position="118"/>
    </location>
</feature>
<accession>A0A377CD93</accession>
<reference evidence="3 4" key="1">
    <citation type="submission" date="2018-06" db="EMBL/GenBank/DDBJ databases">
        <authorList>
            <consortium name="Pathogen Informatics"/>
            <person name="Doyle S."/>
        </authorList>
    </citation>
    <scope>NUCLEOTIDE SEQUENCE [LARGE SCALE GENOMIC DNA]</scope>
    <source>
        <strain evidence="3 4">NCTC10429</strain>
    </source>
</reference>
<evidence type="ECO:0000259" key="2">
    <source>
        <dbReference type="Pfam" id="PF06894"/>
    </source>
</evidence>
<dbReference type="EMBL" id="UGEX01000001">
    <property type="protein sequence ID" value="STL90146.1"/>
    <property type="molecule type" value="Genomic_DNA"/>
</dbReference>
<gene>
    <name evidence="3" type="ORF">NCTC10429_02717</name>
</gene>
<proteinExistence type="predicted"/>